<name>A0A212IV13_9FIRM</name>
<evidence type="ECO:0000313" key="1">
    <source>
        <dbReference type="EMBL" id="SBV91024.1"/>
    </source>
</evidence>
<accession>A0A212IV13</accession>
<gene>
    <name evidence="1" type="ORF">KL86CLO1_10064</name>
</gene>
<sequence length="178" mass="20135">MNLEVFMGAKVSFEVQSFKAVKFIGKEVVVGKKNPVPDLWKKILNDGTNDFLQSLPERVSPLGDTIGWMGEYNPQTKEYVYIAGIFVNPNAIVPDGFSYRDIPDCLMGIGWIQGNTPKLEKGAHVKTEKIMRTNGYMPDYSVVGISMEYYSFDKYANIEEDGNNIFTFGYYLPCKKIV</sequence>
<reference evidence="1" key="1">
    <citation type="submission" date="2016-04" db="EMBL/GenBank/DDBJ databases">
        <authorList>
            <person name="Evans L.H."/>
            <person name="Alamgir A."/>
            <person name="Owens N."/>
            <person name="Weber N.D."/>
            <person name="Virtaneva K."/>
            <person name="Barbian K."/>
            <person name="Babar A."/>
            <person name="Rosenke K."/>
        </authorList>
    </citation>
    <scope>NUCLEOTIDE SEQUENCE</scope>
    <source>
        <strain evidence="1">86</strain>
    </source>
</reference>
<dbReference type="EMBL" id="FLUN01000001">
    <property type="protein sequence ID" value="SBV91024.1"/>
    <property type="molecule type" value="Genomic_DNA"/>
</dbReference>
<proteinExistence type="predicted"/>
<organism evidence="1">
    <name type="scientific">uncultured Eubacteriales bacterium</name>
    <dbReference type="NCBI Taxonomy" id="172733"/>
    <lineage>
        <taxon>Bacteria</taxon>
        <taxon>Bacillati</taxon>
        <taxon>Bacillota</taxon>
        <taxon>Clostridia</taxon>
        <taxon>Eubacteriales</taxon>
        <taxon>environmental samples</taxon>
    </lineage>
</organism>
<protein>
    <submittedName>
        <fullName evidence="1">Putative transcription activator</fullName>
    </submittedName>
</protein>
<dbReference type="AlphaFoldDB" id="A0A212IV13"/>